<name>A0AAJ6CKT4_9BASI</name>
<proteinExistence type="predicted"/>
<feature type="transmembrane region" description="Helical" evidence="2">
    <location>
        <begin position="318"/>
        <end position="339"/>
    </location>
</feature>
<keyword evidence="2" id="KW-1133">Transmembrane helix</keyword>
<feature type="compositionally biased region" description="Low complexity" evidence="1">
    <location>
        <begin position="30"/>
        <end position="39"/>
    </location>
</feature>
<dbReference type="EMBL" id="CP119949">
    <property type="protein sequence ID" value="WFD01067.1"/>
    <property type="molecule type" value="Genomic_DNA"/>
</dbReference>
<dbReference type="AlphaFoldDB" id="A0AAJ6CKT4"/>
<evidence type="ECO:0000313" key="3">
    <source>
        <dbReference type="EMBL" id="WFD01067.1"/>
    </source>
</evidence>
<feature type="region of interest" description="Disordered" evidence="1">
    <location>
        <begin position="52"/>
        <end position="100"/>
    </location>
</feature>
<evidence type="ECO:0000256" key="2">
    <source>
        <dbReference type="SAM" id="Phobius"/>
    </source>
</evidence>
<organism evidence="3 4">
    <name type="scientific">Malassezia yamatoensis</name>
    <dbReference type="NCBI Taxonomy" id="253288"/>
    <lineage>
        <taxon>Eukaryota</taxon>
        <taxon>Fungi</taxon>
        <taxon>Dikarya</taxon>
        <taxon>Basidiomycota</taxon>
        <taxon>Ustilaginomycotina</taxon>
        <taxon>Malasseziomycetes</taxon>
        <taxon>Malasseziales</taxon>
        <taxon>Malasseziaceae</taxon>
        <taxon>Malassezia</taxon>
    </lineage>
</organism>
<protein>
    <submittedName>
        <fullName evidence="3">Uncharacterized protein</fullName>
    </submittedName>
</protein>
<keyword evidence="4" id="KW-1185">Reference proteome</keyword>
<accession>A0AAJ6CKT4</accession>
<evidence type="ECO:0000313" key="4">
    <source>
        <dbReference type="Proteomes" id="UP001219567"/>
    </source>
</evidence>
<feature type="compositionally biased region" description="Basic and acidic residues" evidence="1">
    <location>
        <begin position="11"/>
        <end position="25"/>
    </location>
</feature>
<feature type="compositionally biased region" description="Polar residues" evidence="1">
    <location>
        <begin position="143"/>
        <end position="152"/>
    </location>
</feature>
<evidence type="ECO:0000256" key="1">
    <source>
        <dbReference type="SAM" id="MobiDB-lite"/>
    </source>
</evidence>
<feature type="region of interest" description="Disordered" evidence="1">
    <location>
        <begin position="1"/>
        <end position="39"/>
    </location>
</feature>
<gene>
    <name evidence="3" type="ORF">MYAM1_003828</name>
</gene>
<feature type="region of interest" description="Disordered" evidence="1">
    <location>
        <begin position="134"/>
        <end position="178"/>
    </location>
</feature>
<feature type="compositionally biased region" description="Basic and acidic residues" evidence="1">
    <location>
        <begin position="52"/>
        <end position="74"/>
    </location>
</feature>
<sequence length="401" mass="45020">MASSRPGMLIDVDKKADSIHDHQDVEQCPSSTASTRSRLSLTEVYERIREEEAKEYQRKQQEHQSRKEKWREGHQAVSDTYRRKSAAFNKPQLSSQDLSDLESIDAQDRTGADKQHAQETISSVEDKLFQRIASLPENDPRPASSTERSTSPLEMKDAAASSTPHSSTPPPTLEPGIETGSSLQAYELKTILHVLKKTLNQHSPDLNDISSDDASVADMLRVIQADLRGLPIDTKHAVTSSKGVVDALAIGPNLENIFKEDAQYATRLDALRSRLGVLATELGSPKDIPHAKQSERLEKNRVNHLFGLNATIFRSPPFKWVFCITLALVLITALAVHILQSYADHLAMYTYLDPFYPQIYPVPELCMKLLPQNVRYNVPFTAHYQRSIAHLLIPTSEDFRM</sequence>
<keyword evidence="2" id="KW-0812">Transmembrane</keyword>
<dbReference type="Proteomes" id="UP001219567">
    <property type="component" value="Chromosome 7"/>
</dbReference>
<keyword evidence="2" id="KW-0472">Membrane</keyword>
<reference evidence="3 4" key="1">
    <citation type="submission" date="2023-03" db="EMBL/GenBank/DDBJ databases">
        <title>Mating type loci evolution in Malassezia.</title>
        <authorList>
            <person name="Coelho M.A."/>
        </authorList>
    </citation>
    <scope>NUCLEOTIDE SEQUENCE [LARGE SCALE GENOMIC DNA]</scope>
    <source>
        <strain evidence="3 4">CBS 9725</strain>
    </source>
</reference>